<accession>A0ABV6EZN7</accession>
<keyword evidence="2" id="KW-0472">Membrane</keyword>
<reference evidence="5 6" key="1">
    <citation type="submission" date="2024-09" db="EMBL/GenBank/DDBJ databases">
        <authorList>
            <person name="Sun Q."/>
            <person name="Mori K."/>
        </authorList>
    </citation>
    <scope>NUCLEOTIDE SEQUENCE [LARGE SCALE GENOMIC DNA]</scope>
    <source>
        <strain evidence="5 6">KCTC 23279</strain>
    </source>
</reference>
<dbReference type="NCBIfam" id="TIGR01760">
    <property type="entry name" value="tape_meas_TP901"/>
    <property type="match status" value="1"/>
</dbReference>
<evidence type="ECO:0000313" key="6">
    <source>
        <dbReference type="Proteomes" id="UP001589775"/>
    </source>
</evidence>
<keyword evidence="2" id="KW-0812">Transmembrane</keyword>
<evidence type="ECO:0000256" key="2">
    <source>
        <dbReference type="SAM" id="Phobius"/>
    </source>
</evidence>
<dbReference type="Gene3D" id="3.30.1380.10">
    <property type="match status" value="1"/>
</dbReference>
<proteinExistence type="predicted"/>
<feature type="compositionally biased region" description="Basic and acidic residues" evidence="1">
    <location>
        <begin position="685"/>
        <end position="695"/>
    </location>
</feature>
<feature type="domain" description="Peptidase M15C" evidence="4">
    <location>
        <begin position="1018"/>
        <end position="1079"/>
    </location>
</feature>
<organism evidence="5 6">
    <name type="scientific">Rhodopseudomonas telluris</name>
    <dbReference type="NCBI Taxonomy" id="644215"/>
    <lineage>
        <taxon>Bacteria</taxon>
        <taxon>Pseudomonadati</taxon>
        <taxon>Pseudomonadota</taxon>
        <taxon>Alphaproteobacteria</taxon>
        <taxon>Hyphomicrobiales</taxon>
        <taxon>Nitrobacteraceae</taxon>
        <taxon>Rhodopseudomonas</taxon>
    </lineage>
</organism>
<evidence type="ECO:0000256" key="1">
    <source>
        <dbReference type="SAM" id="MobiDB-lite"/>
    </source>
</evidence>
<feature type="transmembrane region" description="Helical" evidence="2">
    <location>
        <begin position="573"/>
        <end position="604"/>
    </location>
</feature>
<gene>
    <name evidence="5" type="ORF">ACFFJ6_24050</name>
</gene>
<dbReference type="EMBL" id="JBHLWM010000012">
    <property type="protein sequence ID" value="MFC0243577.1"/>
    <property type="molecule type" value="Genomic_DNA"/>
</dbReference>
<protein>
    <submittedName>
        <fullName evidence="5">Phage tail tape measure protein</fullName>
    </submittedName>
</protein>
<sequence length="1163" mass="123923">MADDNLQLRATLTATDDMSPVLERVLKNLRKIESAAKRFNTTFNNFGKSGVASMEGFDRTTKAATANMRDFAWTTRSFSRSYASDWRKATESRLNDARRLYNSLGRMEADYRQQLERTAAVERRASRLNSALRRPALGNARLPIPSVRSIVVGGAVAGAGIASVIKKRIDTEAAEVRSQIFGDLSKGETAELRTSWADRAGIKFGTGTSKALDAATEGLKAGIAKQYAGEFGDLALKAQAGLDIPSADVAKLLGRLSTQMPWNQTRFSEVLNAVAVANNATAADGSEIVEAMRRSLSSLASTKMTPEQLAAINATNISLGVQPFKAGTFLSFLTSQIAGAESAHGQQAKDLGGAASALGFGSRSAMSKTMRADPVSAIQQMLDRLAKLPEAARTRVAKQIGGREWMDELLTMVLGRNKLKEVLQEINSKPDFLDKTFLQKIRSMAGRWASIQAALRLIWEKIGAGFEVAFDQVTEAIIALAERFNFETIKKHFSALLEGLRDGFELKSWADLVNTVADQLDAGPVAKWKAFATGFAEGIREAIATIKDAFKLAANAIGGSDDARSLGKTTARLASLFIALAVLSPIISAIASSINILAVSIMAFGVALKALGQSPIGLIVVGILGLAFAIKKSLDYISDRIFAAFVTLVDSIKSLVFQIINKLRAWAGLPPLSEGKRAGATGSWDEPHNGDKVKPEAQSLVREGRRAGEAFRKAAFIDPIGGLNRELFHNAALRGAGYGDYPVGPASIGNRTLYSGADLGTPSHLLRSASGKRLPKFGVASAGVIKRDKLPSFAGAGGVVGELNRAAYDRVFSGTALAGKYDQIVEAAKSNGIDPSLLAGVIAHETGRGRAVSGNNPGGVMDPATGYARKQQFVDLNSGINRTAEVVAKNFRKAGGNIDTMGRLYAPLGAANDPNGLNGNWPAGVKRFKNELGTGPTISSHVDAGLADRLGLRGKANFMNGQYGAPGQNLVQITTPSGKKAWVHAAAAESFQGFVNELESSGYKIKDFGGHSYRNKRGGGGLSQHAYGNAIDINRDQNPFTRGGLVTDMPQNVRDLAAKYGLSWGGDWKSVKDAMHFEWNGTQPWKDKNGPAGAVPPKDVVKNVPTQSAIRGDASLGLNGGTNPVSININGSNHDPESLAALVQRHIEEANNWRTHDTASEYT</sequence>
<evidence type="ECO:0000259" key="3">
    <source>
        <dbReference type="Pfam" id="PF10145"/>
    </source>
</evidence>
<comment type="caution">
    <text evidence="5">The sequence shown here is derived from an EMBL/GenBank/DDBJ whole genome shotgun (WGS) entry which is preliminary data.</text>
</comment>
<feature type="domain" description="Phage tail tape measure protein" evidence="3">
    <location>
        <begin position="197"/>
        <end position="402"/>
    </location>
</feature>
<dbReference type="Pfam" id="PF13539">
    <property type="entry name" value="Peptidase_M15_4"/>
    <property type="match status" value="1"/>
</dbReference>
<evidence type="ECO:0000313" key="5">
    <source>
        <dbReference type="EMBL" id="MFC0243577.1"/>
    </source>
</evidence>
<dbReference type="RefSeq" id="WP_378392700.1">
    <property type="nucleotide sequence ID" value="NZ_JBHLWM010000012.1"/>
</dbReference>
<evidence type="ECO:0000259" key="4">
    <source>
        <dbReference type="Pfam" id="PF13539"/>
    </source>
</evidence>
<dbReference type="InterPro" id="IPR010090">
    <property type="entry name" value="Phage_tape_meas"/>
</dbReference>
<feature type="transmembrane region" description="Helical" evidence="2">
    <location>
        <begin position="610"/>
        <end position="629"/>
    </location>
</feature>
<feature type="region of interest" description="Disordered" evidence="1">
    <location>
        <begin position="677"/>
        <end position="697"/>
    </location>
</feature>
<name>A0ABV6EZN7_9BRAD</name>
<dbReference type="InterPro" id="IPR009045">
    <property type="entry name" value="Zn_M74/Hedgehog-like"/>
</dbReference>
<dbReference type="Pfam" id="PF10145">
    <property type="entry name" value="PhageMin_Tail"/>
    <property type="match status" value="1"/>
</dbReference>
<keyword evidence="6" id="KW-1185">Reference proteome</keyword>
<dbReference type="InterPro" id="IPR039561">
    <property type="entry name" value="Peptidase_M15C"/>
</dbReference>
<dbReference type="SUPFAM" id="SSF55166">
    <property type="entry name" value="Hedgehog/DD-peptidase"/>
    <property type="match status" value="1"/>
</dbReference>
<dbReference type="Proteomes" id="UP001589775">
    <property type="component" value="Unassembled WGS sequence"/>
</dbReference>
<keyword evidence="2" id="KW-1133">Transmembrane helix</keyword>